<dbReference type="Proteomes" id="UP000006727">
    <property type="component" value="Chromosome 3"/>
</dbReference>
<evidence type="ECO:0000313" key="2">
    <source>
        <dbReference type="EnsemblPlants" id="PAC:32943423.CDS.1"/>
    </source>
</evidence>
<organism evidence="1">
    <name type="scientific">Physcomitrium patens</name>
    <name type="common">Spreading-leaved earth moss</name>
    <name type="synonym">Physcomitrella patens</name>
    <dbReference type="NCBI Taxonomy" id="3218"/>
    <lineage>
        <taxon>Eukaryota</taxon>
        <taxon>Viridiplantae</taxon>
        <taxon>Streptophyta</taxon>
        <taxon>Embryophyta</taxon>
        <taxon>Bryophyta</taxon>
        <taxon>Bryophytina</taxon>
        <taxon>Bryopsida</taxon>
        <taxon>Funariidae</taxon>
        <taxon>Funariales</taxon>
        <taxon>Funariaceae</taxon>
        <taxon>Physcomitrium</taxon>
    </lineage>
</organism>
<gene>
    <name evidence="1" type="ORF">PHYPA_004890</name>
</gene>
<evidence type="ECO:0000313" key="1">
    <source>
        <dbReference type="EMBL" id="PNR57896.1"/>
    </source>
</evidence>
<evidence type="ECO:0000313" key="3">
    <source>
        <dbReference type="Proteomes" id="UP000006727"/>
    </source>
</evidence>
<dbReference type="EMBL" id="ABEU02000003">
    <property type="protein sequence ID" value="PNR57896.1"/>
    <property type="molecule type" value="Genomic_DNA"/>
</dbReference>
<reference evidence="1 3" key="1">
    <citation type="journal article" date="2008" name="Science">
        <title>The Physcomitrella genome reveals evolutionary insights into the conquest of land by plants.</title>
        <authorList>
            <person name="Rensing S."/>
            <person name="Lang D."/>
            <person name="Zimmer A."/>
            <person name="Terry A."/>
            <person name="Salamov A."/>
            <person name="Shapiro H."/>
            <person name="Nishiyama T."/>
            <person name="Perroud P.-F."/>
            <person name="Lindquist E."/>
            <person name="Kamisugi Y."/>
            <person name="Tanahashi T."/>
            <person name="Sakakibara K."/>
            <person name="Fujita T."/>
            <person name="Oishi K."/>
            <person name="Shin-I T."/>
            <person name="Kuroki Y."/>
            <person name="Toyoda A."/>
            <person name="Suzuki Y."/>
            <person name="Hashimoto A."/>
            <person name="Yamaguchi K."/>
            <person name="Sugano A."/>
            <person name="Kohara Y."/>
            <person name="Fujiyama A."/>
            <person name="Anterola A."/>
            <person name="Aoki S."/>
            <person name="Ashton N."/>
            <person name="Barbazuk W.B."/>
            <person name="Barker E."/>
            <person name="Bennetzen J."/>
            <person name="Bezanilla M."/>
            <person name="Blankenship R."/>
            <person name="Cho S.H."/>
            <person name="Dutcher S."/>
            <person name="Estelle M."/>
            <person name="Fawcett J.A."/>
            <person name="Gundlach H."/>
            <person name="Hanada K."/>
            <person name="Heyl A."/>
            <person name="Hicks K.A."/>
            <person name="Hugh J."/>
            <person name="Lohr M."/>
            <person name="Mayer K."/>
            <person name="Melkozernov A."/>
            <person name="Murata T."/>
            <person name="Nelson D."/>
            <person name="Pils B."/>
            <person name="Prigge M."/>
            <person name="Reiss B."/>
            <person name="Renner T."/>
            <person name="Rombauts S."/>
            <person name="Rushton P."/>
            <person name="Sanderfoot A."/>
            <person name="Schween G."/>
            <person name="Shiu S.-H."/>
            <person name="Stueber K."/>
            <person name="Theodoulou F.L."/>
            <person name="Tu H."/>
            <person name="Van de Peer Y."/>
            <person name="Verrier P.J."/>
            <person name="Waters E."/>
            <person name="Wood A."/>
            <person name="Yang L."/>
            <person name="Cove D."/>
            <person name="Cuming A."/>
            <person name="Hasebe M."/>
            <person name="Lucas S."/>
            <person name="Mishler D.B."/>
            <person name="Reski R."/>
            <person name="Grigoriev I."/>
            <person name="Quatrano R.S."/>
            <person name="Boore J.L."/>
        </authorList>
    </citation>
    <scope>NUCLEOTIDE SEQUENCE [LARGE SCALE GENOMIC DNA]</scope>
    <source>
        <strain evidence="2 3">cv. Gransden 2004</strain>
    </source>
</reference>
<reference evidence="2" key="3">
    <citation type="submission" date="2020-12" db="UniProtKB">
        <authorList>
            <consortium name="EnsemblPlants"/>
        </authorList>
    </citation>
    <scope>IDENTIFICATION</scope>
</reference>
<proteinExistence type="predicted"/>
<protein>
    <submittedName>
        <fullName evidence="1 2">Uncharacterized protein</fullName>
    </submittedName>
</protein>
<dbReference type="InParanoid" id="A0A2K1KVW9"/>
<name>A0A2K1KVW9_PHYPA</name>
<reference evidence="1 3" key="2">
    <citation type="journal article" date="2018" name="Plant J.">
        <title>The Physcomitrella patens chromosome-scale assembly reveals moss genome structure and evolution.</title>
        <authorList>
            <person name="Lang D."/>
            <person name="Ullrich K.K."/>
            <person name="Murat F."/>
            <person name="Fuchs J."/>
            <person name="Jenkins J."/>
            <person name="Haas F.B."/>
            <person name="Piednoel M."/>
            <person name="Gundlach H."/>
            <person name="Van Bel M."/>
            <person name="Meyberg R."/>
            <person name="Vives C."/>
            <person name="Morata J."/>
            <person name="Symeonidi A."/>
            <person name="Hiss M."/>
            <person name="Muchero W."/>
            <person name="Kamisugi Y."/>
            <person name="Saleh O."/>
            <person name="Blanc G."/>
            <person name="Decker E.L."/>
            <person name="van Gessel N."/>
            <person name="Grimwood J."/>
            <person name="Hayes R.D."/>
            <person name="Graham S.W."/>
            <person name="Gunter L.E."/>
            <person name="McDaniel S.F."/>
            <person name="Hoernstein S.N.W."/>
            <person name="Larsson A."/>
            <person name="Li F.W."/>
            <person name="Perroud P.F."/>
            <person name="Phillips J."/>
            <person name="Ranjan P."/>
            <person name="Rokshar D.S."/>
            <person name="Rothfels C.J."/>
            <person name="Schneider L."/>
            <person name="Shu S."/>
            <person name="Stevenson D.W."/>
            <person name="Thummler F."/>
            <person name="Tillich M."/>
            <person name="Villarreal Aguilar J.C."/>
            <person name="Widiez T."/>
            <person name="Wong G.K."/>
            <person name="Wymore A."/>
            <person name="Zhang Y."/>
            <person name="Zimmer A.D."/>
            <person name="Quatrano R.S."/>
            <person name="Mayer K.F.X."/>
            <person name="Goodstein D."/>
            <person name="Casacuberta J.M."/>
            <person name="Vandepoele K."/>
            <person name="Reski R."/>
            <person name="Cuming A.C."/>
            <person name="Tuskan G.A."/>
            <person name="Maumus F."/>
            <person name="Salse J."/>
            <person name="Schmutz J."/>
            <person name="Rensing S.A."/>
        </authorList>
    </citation>
    <scope>NUCLEOTIDE SEQUENCE [LARGE SCALE GENOMIC DNA]</scope>
    <source>
        <strain evidence="2 3">cv. Gransden 2004</strain>
    </source>
</reference>
<dbReference type="EnsemblPlants" id="Pp3c3_24220V3.1">
    <property type="protein sequence ID" value="PAC:32943423.CDS.1"/>
    <property type="gene ID" value="Pp3c3_24220"/>
</dbReference>
<keyword evidence="3" id="KW-1185">Reference proteome</keyword>
<accession>A0A2K1KVW9</accession>
<dbReference type="AlphaFoldDB" id="A0A2K1KVW9"/>
<sequence length="55" mass="6443">MKNYLLNHGPTHINHKVILDEKYIKKKPSAINSKNFGCICYVLKEKKSKLESKIR</sequence>
<dbReference type="Gramene" id="Pp3c3_24220V3.1">
    <property type="protein sequence ID" value="PAC:32943423.CDS.1"/>
    <property type="gene ID" value="Pp3c3_24220"/>
</dbReference>